<dbReference type="OrthoDB" id="1162521at2"/>
<dbReference type="AlphaFoldDB" id="A0A3N4NU50"/>
<dbReference type="EMBL" id="RPFJ01000002">
    <property type="protein sequence ID" value="RPD99912.1"/>
    <property type="molecule type" value="Genomic_DNA"/>
</dbReference>
<evidence type="ECO:0000313" key="3">
    <source>
        <dbReference type="Proteomes" id="UP000270856"/>
    </source>
</evidence>
<sequence>MKKLQLIAILSIVMLSSNVMIAQSKTSAPTKKETINTSKKEPEKITHKDIDYYIIDGIWYAKINNRFVLRTAPKGAKLKNLPKGGEEVTLAGIKYYRLNGVFYKKIKGGMYEVARP</sequence>
<evidence type="ECO:0008006" key="4">
    <source>
        <dbReference type="Google" id="ProtNLM"/>
    </source>
</evidence>
<feature type="signal peptide" evidence="1">
    <location>
        <begin position="1"/>
        <end position="22"/>
    </location>
</feature>
<keyword evidence="3" id="KW-1185">Reference proteome</keyword>
<accession>A0A3N4NU50</accession>
<name>A0A3N4NU50_9FLAO</name>
<reference evidence="2 3" key="1">
    <citation type="submission" date="2018-11" db="EMBL/GenBank/DDBJ databases">
        <title>Aureibaculum marinum gen. nov., sp. nov., a member of the family Flavobacteriaceae isolated from the Bohai Sea.</title>
        <authorList>
            <person name="Ji X."/>
        </authorList>
    </citation>
    <scope>NUCLEOTIDE SEQUENCE [LARGE SCALE GENOMIC DNA]</scope>
    <source>
        <strain evidence="2 3">BH-SD17</strain>
    </source>
</reference>
<evidence type="ECO:0000256" key="1">
    <source>
        <dbReference type="SAM" id="SignalP"/>
    </source>
</evidence>
<organism evidence="2 3">
    <name type="scientific">Aureibaculum marinum</name>
    <dbReference type="NCBI Taxonomy" id="2487930"/>
    <lineage>
        <taxon>Bacteria</taxon>
        <taxon>Pseudomonadati</taxon>
        <taxon>Bacteroidota</taxon>
        <taxon>Flavobacteriia</taxon>
        <taxon>Flavobacteriales</taxon>
        <taxon>Flavobacteriaceae</taxon>
        <taxon>Aureibaculum</taxon>
    </lineage>
</organism>
<dbReference type="InterPro" id="IPR045398">
    <property type="entry name" value="DUF6515"/>
</dbReference>
<keyword evidence="1" id="KW-0732">Signal</keyword>
<evidence type="ECO:0000313" key="2">
    <source>
        <dbReference type="EMBL" id="RPD99912.1"/>
    </source>
</evidence>
<dbReference type="RefSeq" id="WP_123896067.1">
    <property type="nucleotide sequence ID" value="NZ_RPFJ01000002.1"/>
</dbReference>
<dbReference type="Pfam" id="PF20125">
    <property type="entry name" value="DUF6515"/>
    <property type="match status" value="1"/>
</dbReference>
<dbReference type="Proteomes" id="UP000270856">
    <property type="component" value="Unassembled WGS sequence"/>
</dbReference>
<feature type="chain" id="PRO_5018336128" description="Surface layer protein A domain-containing protein" evidence="1">
    <location>
        <begin position="23"/>
        <end position="116"/>
    </location>
</feature>
<protein>
    <recommendedName>
        <fullName evidence="4">Surface layer protein A domain-containing protein</fullName>
    </recommendedName>
</protein>
<comment type="caution">
    <text evidence="2">The sequence shown here is derived from an EMBL/GenBank/DDBJ whole genome shotgun (WGS) entry which is preliminary data.</text>
</comment>
<gene>
    <name evidence="2" type="ORF">EGM88_01205</name>
</gene>
<proteinExistence type="predicted"/>